<dbReference type="PANTHER" id="PTHR30005:SF0">
    <property type="entry name" value="RETROGRADE REGULATION PROTEIN 2"/>
    <property type="match status" value="1"/>
</dbReference>
<dbReference type="Gene3D" id="3.30.420.150">
    <property type="entry name" value="Exopolyphosphatase. Domain 2"/>
    <property type="match status" value="1"/>
</dbReference>
<proteinExistence type="inferred from homology"/>
<dbReference type="InterPro" id="IPR050273">
    <property type="entry name" value="GppA/Ppx_hydrolase"/>
</dbReference>
<dbReference type="SUPFAM" id="SSF53067">
    <property type="entry name" value="Actin-like ATPase domain"/>
    <property type="match status" value="2"/>
</dbReference>
<evidence type="ECO:0000256" key="1">
    <source>
        <dbReference type="ARBA" id="ARBA00007125"/>
    </source>
</evidence>
<dbReference type="Gene3D" id="1.10.3210.10">
    <property type="entry name" value="Hypothetical protein af1432"/>
    <property type="match status" value="1"/>
</dbReference>
<dbReference type="RefSeq" id="WP_148321991.1">
    <property type="nucleotide sequence ID" value="NZ_JACJLL010000083.1"/>
</dbReference>
<evidence type="ECO:0000259" key="2">
    <source>
        <dbReference type="Pfam" id="PF02541"/>
    </source>
</evidence>
<dbReference type="Pfam" id="PF02541">
    <property type="entry name" value="Ppx-GppA"/>
    <property type="match status" value="1"/>
</dbReference>
<dbReference type="InterPro" id="IPR043129">
    <property type="entry name" value="ATPase_NBD"/>
</dbReference>
<dbReference type="PANTHER" id="PTHR30005">
    <property type="entry name" value="EXOPOLYPHOSPHATASE"/>
    <property type="match status" value="1"/>
</dbReference>
<dbReference type="InterPro" id="IPR048950">
    <property type="entry name" value="Ppx_GppA_C"/>
</dbReference>
<comment type="caution">
    <text evidence="4">The sequence shown here is derived from an EMBL/GenBank/DDBJ whole genome shotgun (WGS) entry which is preliminary data.</text>
</comment>
<keyword evidence="5" id="KW-1185">Reference proteome</keyword>
<protein>
    <submittedName>
        <fullName evidence="4">Ppx/GppA family phosphatase</fullName>
    </submittedName>
</protein>
<name>A0ABS2FHZ7_9CLOT</name>
<evidence type="ECO:0000313" key="4">
    <source>
        <dbReference type="EMBL" id="MBM6820099.1"/>
    </source>
</evidence>
<dbReference type="Gene3D" id="3.30.420.40">
    <property type="match status" value="1"/>
</dbReference>
<evidence type="ECO:0000259" key="3">
    <source>
        <dbReference type="Pfam" id="PF21447"/>
    </source>
</evidence>
<dbReference type="EMBL" id="JACJLL010000083">
    <property type="protein sequence ID" value="MBM6820099.1"/>
    <property type="molecule type" value="Genomic_DNA"/>
</dbReference>
<feature type="domain" description="Ppx/GppA phosphatase N-terminal" evidence="2">
    <location>
        <begin position="22"/>
        <end position="302"/>
    </location>
</feature>
<evidence type="ECO:0000313" key="5">
    <source>
        <dbReference type="Proteomes" id="UP000767334"/>
    </source>
</evidence>
<gene>
    <name evidence="4" type="ORF">H6A19_12255</name>
</gene>
<sequence length="505" mass="57899">MIRVGIIHIGSSKIRLMLAEVEDVGYFKIIDELKTPFKVCYELSKECVLCNEKLNYILSTLRTYKSLCEASGTKEIFTITTSFFKDLKDSESIISMIKSNLNLDLKVLSPEEEVKFTALSVNRSLNITNSLIVEITGTSTNLISMKNKEITNWMSLPFGGINLAYTFNIADRILNSNLDESISFLKDKLNDISWLNSEYESIVVVGDFAKTLVKMDKFKTHYPLELINNYELSAVGIHELYNIIKCKDLKLRRKVEGIDLDMVDSIFSCLLILNEIIKIASSDSIRVSNNSIREGLLYDYLYKNYDVIDNILDYSIYGILNSLNANIPHAQQVYFLSSVLFHELKPLHRLDDKYLNILKTGAMLHDCGVSINYQNHHKHSLYIILNSIINELTHKEHLMSAAIAASHRFNNYHLPLAQFSYLINKLDIDIINKIGTLVKIAEGLDRSLVGVVKKLKVYFDDEKVVITVSSPSNLDVEIHQAMRGKDFFKEIYNRDLFIEKERWQN</sequence>
<dbReference type="InterPro" id="IPR003695">
    <property type="entry name" value="Ppx_GppA_N"/>
</dbReference>
<dbReference type="Proteomes" id="UP000767334">
    <property type="component" value="Unassembled WGS sequence"/>
</dbReference>
<dbReference type="SUPFAM" id="SSF109604">
    <property type="entry name" value="HD-domain/PDEase-like"/>
    <property type="match status" value="1"/>
</dbReference>
<organism evidence="4 5">
    <name type="scientific">Clostridium saudiense</name>
    <dbReference type="NCBI Taxonomy" id="1414720"/>
    <lineage>
        <taxon>Bacteria</taxon>
        <taxon>Bacillati</taxon>
        <taxon>Bacillota</taxon>
        <taxon>Clostridia</taxon>
        <taxon>Eubacteriales</taxon>
        <taxon>Clostridiaceae</taxon>
        <taxon>Clostridium</taxon>
    </lineage>
</organism>
<accession>A0ABS2FHZ7</accession>
<dbReference type="Pfam" id="PF21447">
    <property type="entry name" value="Ppx-GppA_III"/>
    <property type="match status" value="1"/>
</dbReference>
<comment type="similarity">
    <text evidence="1">Belongs to the GppA/Ppx family.</text>
</comment>
<reference evidence="4 5" key="1">
    <citation type="journal article" date="2021" name="Sci. Rep.">
        <title>The distribution of antibiotic resistance genes in chicken gut microbiota commensals.</title>
        <authorList>
            <person name="Juricova H."/>
            <person name="Matiasovicova J."/>
            <person name="Kubasova T."/>
            <person name="Cejkova D."/>
            <person name="Rychlik I."/>
        </authorList>
    </citation>
    <scope>NUCLEOTIDE SEQUENCE [LARGE SCALE GENOMIC DNA]</scope>
    <source>
        <strain evidence="4 5">An435</strain>
    </source>
</reference>
<feature type="domain" description="Ppx/GppA phosphatase C-terminal" evidence="3">
    <location>
        <begin position="315"/>
        <end position="447"/>
    </location>
</feature>